<evidence type="ECO:0008006" key="3">
    <source>
        <dbReference type="Google" id="ProtNLM"/>
    </source>
</evidence>
<dbReference type="AlphaFoldDB" id="A0A2P7QHX6"/>
<sequence>MSFLILRTTRVPILAGILAFLAGCNVPVPETVYSPCNALSSASWKARVEGYWTRHGKPLHRRNLVIEGDVTMPSGGYALSIEPGALQRTEPRFQQVHLRTQGEGDVATQAVTTQHVVGRFPYDKKVEGVAVRCGDGIIAEIANIAPEPSAQ</sequence>
<evidence type="ECO:0000313" key="2">
    <source>
        <dbReference type="Proteomes" id="UP000241167"/>
    </source>
</evidence>
<keyword evidence="2" id="KW-1185">Reference proteome</keyword>
<name>A0A2P7QHX6_9SPHN</name>
<proteinExistence type="predicted"/>
<accession>A0A2P7QHX6</accession>
<reference evidence="1 2" key="1">
    <citation type="submission" date="2018-03" db="EMBL/GenBank/DDBJ databases">
        <title>The draft genome of Sphingosinicella sp. GL-C-18.</title>
        <authorList>
            <person name="Liu L."/>
            <person name="Li L."/>
            <person name="Liang L."/>
            <person name="Zhang X."/>
            <person name="Wang T."/>
        </authorList>
    </citation>
    <scope>NUCLEOTIDE SEQUENCE [LARGE SCALE GENOMIC DNA]</scope>
    <source>
        <strain evidence="1 2">GL-C-18</strain>
    </source>
</reference>
<dbReference type="PROSITE" id="PS51257">
    <property type="entry name" value="PROKAR_LIPOPROTEIN"/>
    <property type="match status" value="1"/>
</dbReference>
<evidence type="ECO:0000313" key="1">
    <source>
        <dbReference type="EMBL" id="PSJ37569.1"/>
    </source>
</evidence>
<protein>
    <recommendedName>
        <fullName evidence="3">Lipoprotein</fullName>
    </recommendedName>
</protein>
<dbReference type="RefSeq" id="WP_106515010.1">
    <property type="nucleotide sequence ID" value="NZ_PXYI01000008.1"/>
</dbReference>
<dbReference type="EMBL" id="PXYI01000008">
    <property type="protein sequence ID" value="PSJ37569.1"/>
    <property type="molecule type" value="Genomic_DNA"/>
</dbReference>
<dbReference type="Proteomes" id="UP000241167">
    <property type="component" value="Unassembled WGS sequence"/>
</dbReference>
<dbReference type="OrthoDB" id="9858684at2"/>
<comment type="caution">
    <text evidence="1">The sequence shown here is derived from an EMBL/GenBank/DDBJ whole genome shotgun (WGS) entry which is preliminary data.</text>
</comment>
<organism evidence="1 2">
    <name type="scientific">Allosphingosinicella deserti</name>
    <dbReference type="NCBI Taxonomy" id="2116704"/>
    <lineage>
        <taxon>Bacteria</taxon>
        <taxon>Pseudomonadati</taxon>
        <taxon>Pseudomonadota</taxon>
        <taxon>Alphaproteobacteria</taxon>
        <taxon>Sphingomonadales</taxon>
        <taxon>Sphingomonadaceae</taxon>
        <taxon>Allosphingosinicella</taxon>
    </lineage>
</organism>
<gene>
    <name evidence="1" type="ORF">C7I55_21040</name>
</gene>